<sequence>MDIKELEGGITKAINEATNEVFTTMLMMEVKTQESFVKDEKNVSTDLISSLHFFGDQYMGKIAIFSSAAVACNIANSMLGTDTVEVNDEIKDGMGELVNMIAGVAKVKLTDTLGDMHLLTPWVIAGRHLSIASSDGRDASSSEGGVDFALDSQASFSWVMTKVEYDNGAFLVGVQPNAVPEENTAASISDREIKALKEEISKLKEEIVQLKS</sequence>
<dbReference type="CDD" id="cd17906">
    <property type="entry name" value="CheX"/>
    <property type="match status" value="1"/>
</dbReference>
<dbReference type="OrthoDB" id="9790435at2"/>
<evidence type="ECO:0000313" key="3">
    <source>
        <dbReference type="EMBL" id="GAX59466.1"/>
    </source>
</evidence>
<dbReference type="RefSeq" id="WP_096892589.1">
    <property type="nucleotide sequence ID" value="NZ_BAOS01000003.1"/>
</dbReference>
<evidence type="ECO:0000313" key="4">
    <source>
        <dbReference type="Proteomes" id="UP000218542"/>
    </source>
</evidence>
<organism evidence="3 4">
    <name type="scientific">Candidatus Scalindua japonica</name>
    <dbReference type="NCBI Taxonomy" id="1284222"/>
    <lineage>
        <taxon>Bacteria</taxon>
        <taxon>Pseudomonadati</taxon>
        <taxon>Planctomycetota</taxon>
        <taxon>Candidatus Brocadiia</taxon>
        <taxon>Candidatus Brocadiales</taxon>
        <taxon>Candidatus Scalinduaceae</taxon>
        <taxon>Candidatus Scalindua</taxon>
    </lineage>
</organism>
<reference evidence="4" key="1">
    <citation type="journal article" date="2017" name="Environ. Microbiol. Rep.">
        <title>Genetic Diversity of Marine Anaerobic Ammonium-Oxidizing Bacteria as Revealed by Genomic and Proteomic Analyses of 'Candidatus Scalindua japonica'.</title>
        <authorList>
            <person name="Oshiki M."/>
            <person name="Mizuto K."/>
            <person name="Kimura Z."/>
            <person name="Kindaichi T."/>
            <person name="Satoh H."/>
            <person name="Okabe S."/>
        </authorList>
    </citation>
    <scope>NUCLEOTIDE SEQUENCE [LARGE SCALE GENOMIC DNA]</scope>
    <source>
        <strain evidence="4">husup-a2</strain>
    </source>
</reference>
<dbReference type="Proteomes" id="UP000218542">
    <property type="component" value="Unassembled WGS sequence"/>
</dbReference>
<evidence type="ECO:0000259" key="2">
    <source>
        <dbReference type="Pfam" id="PF13690"/>
    </source>
</evidence>
<keyword evidence="1" id="KW-0145">Chemotaxis</keyword>
<accession>A0A286TUA9</accession>
<dbReference type="SUPFAM" id="SSF103039">
    <property type="entry name" value="CheC-like"/>
    <property type="match status" value="1"/>
</dbReference>
<keyword evidence="4" id="KW-1185">Reference proteome</keyword>
<protein>
    <submittedName>
        <fullName evidence="3">Chemotaxis protein</fullName>
    </submittedName>
</protein>
<dbReference type="InterPro" id="IPR038756">
    <property type="entry name" value="CheX-like"/>
</dbReference>
<proteinExistence type="predicted"/>
<name>A0A286TUA9_9BACT</name>
<dbReference type="InterPro" id="IPR028051">
    <property type="entry name" value="CheX-like_dom"/>
</dbReference>
<feature type="domain" description="Chemotaxis phosphatase CheX-like" evidence="2">
    <location>
        <begin position="54"/>
        <end position="137"/>
    </location>
</feature>
<dbReference type="InterPro" id="IPR028976">
    <property type="entry name" value="CheC-like_sf"/>
</dbReference>
<dbReference type="Gene3D" id="3.40.1550.10">
    <property type="entry name" value="CheC-like"/>
    <property type="match status" value="1"/>
</dbReference>
<dbReference type="Pfam" id="PF13690">
    <property type="entry name" value="CheX"/>
    <property type="match status" value="1"/>
</dbReference>
<dbReference type="EMBL" id="BAOS01000003">
    <property type="protein sequence ID" value="GAX59466.1"/>
    <property type="molecule type" value="Genomic_DNA"/>
</dbReference>
<comment type="caution">
    <text evidence="3">The sequence shown here is derived from an EMBL/GenBank/DDBJ whole genome shotgun (WGS) entry which is preliminary data.</text>
</comment>
<dbReference type="PANTHER" id="PTHR39452">
    <property type="entry name" value="CHEY-P PHOSPHATASE CHEX"/>
    <property type="match status" value="1"/>
</dbReference>
<dbReference type="PANTHER" id="PTHR39452:SF1">
    <property type="entry name" value="CHEY-P PHOSPHATASE CHEX"/>
    <property type="match status" value="1"/>
</dbReference>
<gene>
    <name evidence="3" type="primary">cheC</name>
    <name evidence="3" type="ORF">SCALIN_C03_0123</name>
</gene>
<dbReference type="GO" id="GO:0006935">
    <property type="term" value="P:chemotaxis"/>
    <property type="evidence" value="ECO:0007669"/>
    <property type="project" value="UniProtKB-KW"/>
</dbReference>
<evidence type="ECO:0000256" key="1">
    <source>
        <dbReference type="ARBA" id="ARBA00022500"/>
    </source>
</evidence>
<dbReference type="AlphaFoldDB" id="A0A286TUA9"/>